<dbReference type="RefSeq" id="WP_072602006.1">
    <property type="nucleotide sequence ID" value="NZ_CP018171.1"/>
</dbReference>
<dbReference type="Proteomes" id="UP000182840">
    <property type="component" value="Chromosome"/>
</dbReference>
<dbReference type="InterPro" id="IPR044946">
    <property type="entry name" value="Restrct_endonuc_typeI_TRD_sf"/>
</dbReference>
<name>A0A1L3SMH5_9HYPH</name>
<gene>
    <name evidence="5" type="ORF">BSQ44_03735</name>
</gene>
<dbReference type="Gene3D" id="3.90.220.20">
    <property type="entry name" value="DNA methylase specificity domains"/>
    <property type="match status" value="2"/>
</dbReference>
<sequence length="432" mass="47849">MSGLDAWRTKVPKNWTVQPLRSVADYAVSNVDKILSDQEIPVRLCNYTDVYNNETIHLGLEFMAGTASEAEIEKFRLFADDVVITKDSEAWDDIAIPALVTEAAGDLVCGYHLAMIRPHREKLTGAFLLRCLQSKNLRIQLELAANGITRFGIPKNAIGSMALPVPPTSIQQAIAHFLDRETAGIDTLIAAKQRLLDLLAEKRRAVIAEAVMRGLDPSTPLRASGINWLGDIPAHWEVKRGKWLFEERDERSIDGSEVLLSLRMERGLVPHNEVSEKLTRPEELVGYKKTAVGQVVVNRMRAASGLIAITTQDGLVSPDYAVFLPAPEISANYYVEMFKTPLLQAVFRSESTGLGTGSQGFLRLYSQNFLALWFPYPPLSEQLQIVRHISTETAKIDRLRAATEHSITLLKERRGALIAAAVTGEIDIPEAA</sequence>
<comment type="similarity">
    <text evidence="1">Belongs to the type-I restriction system S methylase family.</text>
</comment>
<dbReference type="OrthoDB" id="164285at2"/>
<keyword evidence="3" id="KW-0238">DNA-binding</keyword>
<evidence type="ECO:0000313" key="5">
    <source>
        <dbReference type="EMBL" id="APH70594.1"/>
    </source>
</evidence>
<dbReference type="AlphaFoldDB" id="A0A1L3SMH5"/>
<dbReference type="EMBL" id="CP018171">
    <property type="protein sequence ID" value="APH70594.1"/>
    <property type="molecule type" value="Genomic_DNA"/>
</dbReference>
<keyword evidence="6" id="KW-1185">Reference proteome</keyword>
<dbReference type="SUPFAM" id="SSF116734">
    <property type="entry name" value="DNA methylase specificity domain"/>
    <property type="match status" value="2"/>
</dbReference>
<evidence type="ECO:0000256" key="2">
    <source>
        <dbReference type="ARBA" id="ARBA00022747"/>
    </source>
</evidence>
<evidence type="ECO:0000313" key="6">
    <source>
        <dbReference type="Proteomes" id="UP000182840"/>
    </source>
</evidence>
<dbReference type="PANTHER" id="PTHR43140:SF1">
    <property type="entry name" value="TYPE I RESTRICTION ENZYME ECOKI SPECIFICITY SUBUNIT"/>
    <property type="match status" value="1"/>
</dbReference>
<dbReference type="InterPro" id="IPR051212">
    <property type="entry name" value="Type-I_RE_S_subunit"/>
</dbReference>
<dbReference type="KEGG" id="meso:BSQ44_03735"/>
<dbReference type="GO" id="GO:0009307">
    <property type="term" value="P:DNA restriction-modification system"/>
    <property type="evidence" value="ECO:0007669"/>
    <property type="project" value="UniProtKB-KW"/>
</dbReference>
<protein>
    <recommendedName>
        <fullName evidence="4">Type I restriction modification DNA specificity domain-containing protein</fullName>
    </recommendedName>
</protein>
<proteinExistence type="inferred from homology"/>
<accession>A0A1L3SMH5</accession>
<dbReference type="Pfam" id="PF01420">
    <property type="entry name" value="Methylase_S"/>
    <property type="match status" value="1"/>
</dbReference>
<reference evidence="6" key="1">
    <citation type="submission" date="2016-11" db="EMBL/GenBank/DDBJ databases">
        <title>Mesorhizobium oceanicum sp. nov., isolated from deep seawater in South China Sea.</title>
        <authorList>
            <person name="Fu G.-Y."/>
        </authorList>
    </citation>
    <scope>NUCLEOTIDE SEQUENCE [LARGE SCALE GENOMIC DNA]</scope>
    <source>
        <strain evidence="6">B7</strain>
    </source>
</reference>
<dbReference type="PANTHER" id="PTHR43140">
    <property type="entry name" value="TYPE-1 RESTRICTION ENZYME ECOKI SPECIFICITY PROTEIN"/>
    <property type="match status" value="1"/>
</dbReference>
<evidence type="ECO:0000259" key="4">
    <source>
        <dbReference type="Pfam" id="PF01420"/>
    </source>
</evidence>
<dbReference type="InterPro" id="IPR000055">
    <property type="entry name" value="Restrct_endonuc_typeI_TRD"/>
</dbReference>
<dbReference type="GO" id="GO:0003677">
    <property type="term" value="F:DNA binding"/>
    <property type="evidence" value="ECO:0007669"/>
    <property type="project" value="UniProtKB-KW"/>
</dbReference>
<evidence type="ECO:0000256" key="3">
    <source>
        <dbReference type="ARBA" id="ARBA00023125"/>
    </source>
</evidence>
<feature type="domain" description="Type I restriction modification DNA specificity" evidence="4">
    <location>
        <begin position="67"/>
        <end position="185"/>
    </location>
</feature>
<evidence type="ECO:0000256" key="1">
    <source>
        <dbReference type="ARBA" id="ARBA00010923"/>
    </source>
</evidence>
<keyword evidence="2" id="KW-0680">Restriction system</keyword>
<dbReference type="REBASE" id="175418">
    <property type="entry name" value="S.MspB7ORF3740P"/>
</dbReference>
<organism evidence="5 6">
    <name type="scientific">Aquibium oceanicum</name>
    <dbReference type="NCBI Taxonomy" id="1670800"/>
    <lineage>
        <taxon>Bacteria</taxon>
        <taxon>Pseudomonadati</taxon>
        <taxon>Pseudomonadota</taxon>
        <taxon>Alphaproteobacteria</taxon>
        <taxon>Hyphomicrobiales</taxon>
        <taxon>Phyllobacteriaceae</taxon>
        <taxon>Aquibium</taxon>
    </lineage>
</organism>
<dbReference type="STRING" id="1670800.BSQ44_03735"/>